<dbReference type="RefSeq" id="WP_394823823.1">
    <property type="nucleotide sequence ID" value="NZ_CP089984.1"/>
</dbReference>
<feature type="region of interest" description="Disordered" evidence="1">
    <location>
        <begin position="688"/>
        <end position="712"/>
    </location>
</feature>
<keyword evidence="4" id="KW-1185">Reference proteome</keyword>
<dbReference type="PROSITE" id="PS50093">
    <property type="entry name" value="PKD"/>
    <property type="match status" value="1"/>
</dbReference>
<evidence type="ECO:0000313" key="3">
    <source>
        <dbReference type="EMBL" id="WXB14205.1"/>
    </source>
</evidence>
<name>A0ABZ2LYM4_9BACT</name>
<protein>
    <recommendedName>
        <fullName evidence="2">PKD domain-containing protein</fullName>
    </recommendedName>
</protein>
<reference evidence="3 4" key="1">
    <citation type="submission" date="2021-12" db="EMBL/GenBank/DDBJ databases">
        <title>Discovery of the Pendulisporaceae a myxobacterial family with distinct sporulation behavior and unique specialized metabolism.</title>
        <authorList>
            <person name="Garcia R."/>
            <person name="Popoff A."/>
            <person name="Bader C.D."/>
            <person name="Loehr J."/>
            <person name="Walesch S."/>
            <person name="Walt C."/>
            <person name="Boldt J."/>
            <person name="Bunk B."/>
            <person name="Haeckl F.J.F.P.J."/>
            <person name="Gunesch A.P."/>
            <person name="Birkelbach J."/>
            <person name="Nuebel U."/>
            <person name="Pietschmann T."/>
            <person name="Bach T."/>
            <person name="Mueller R."/>
        </authorList>
    </citation>
    <scope>NUCLEOTIDE SEQUENCE [LARGE SCALE GENOMIC DNA]</scope>
    <source>
        <strain evidence="3 4">MSr11954</strain>
    </source>
</reference>
<feature type="domain" description="PKD" evidence="2">
    <location>
        <begin position="428"/>
        <end position="457"/>
    </location>
</feature>
<gene>
    <name evidence="3" type="ORF">LZC94_41050</name>
</gene>
<feature type="region of interest" description="Disordered" evidence="1">
    <location>
        <begin position="884"/>
        <end position="907"/>
    </location>
</feature>
<accession>A0ABZ2LYM4</accession>
<evidence type="ECO:0000256" key="1">
    <source>
        <dbReference type="SAM" id="MobiDB-lite"/>
    </source>
</evidence>
<evidence type="ECO:0000313" key="4">
    <source>
        <dbReference type="Proteomes" id="UP001370348"/>
    </source>
</evidence>
<feature type="region of interest" description="Disordered" evidence="1">
    <location>
        <begin position="1"/>
        <end position="40"/>
    </location>
</feature>
<organism evidence="3 4">
    <name type="scientific">Pendulispora albinea</name>
    <dbReference type="NCBI Taxonomy" id="2741071"/>
    <lineage>
        <taxon>Bacteria</taxon>
        <taxon>Pseudomonadati</taxon>
        <taxon>Myxococcota</taxon>
        <taxon>Myxococcia</taxon>
        <taxon>Myxococcales</taxon>
        <taxon>Sorangiineae</taxon>
        <taxon>Pendulisporaceae</taxon>
        <taxon>Pendulispora</taxon>
    </lineage>
</organism>
<evidence type="ECO:0000259" key="2">
    <source>
        <dbReference type="PROSITE" id="PS50093"/>
    </source>
</evidence>
<dbReference type="EMBL" id="CP089984">
    <property type="protein sequence ID" value="WXB14205.1"/>
    <property type="molecule type" value="Genomic_DNA"/>
</dbReference>
<sequence length="1359" mass="146502">MALFIGCSGGSGPGGTSNEEPAPENTSASKSDRAPPVAAAAGKKDITVDMLVPSDVSISELALVGAEVDVGERARILTPHARYATVANVGMVGSATTLIGASAETGSLYSVGNVSLRDGAFVHGRLRTAGRVQGAGRFTVDSGVEELRPVPTRHLIRRATFGAMGGSVVVAAGQKREAPVSPGSYDTLRLGKGAQATLLGGNYAFRSVVLESGSTLRIDNTQGAVYLYVERELDHAGTIVEAKGGYPRWLVSYVGSGTVFLRSPFAGSVIAPNGTIQLDGHGAPSGRHEGAFFGRAVHVGPDAEIRLHDFPWIIRGVQVDKPLVCSGDSVHVKVDAPEPAAPEQPAKVSIDGMPLGELYDQVQSAPGKHMYSVTAVAADGTKESHVTEVDVSGCPTTTPVLPKLFAQENMYHPDTVDLAVVNAAAFPGADTVYDWSFGDGASLSTSLASVSHDYANAVPVDLEHKAFDVSVTVRRSGASPVTAKRTFVVWSTYGIARARGTIEPPAMPIDPQFRIVSGAAGSEAMGEVQFENRESEALTYTQRRVDQVPCKPDDAIVYGANEPVSVSVPPKAKVTDTLRVAQASLSGSSCGVTVHYWGATSKGLKARTSVHFERPSAVGQGLPVPDQMAHLLNYVADKGLATNPHRISEEEIAKVYRERKLPSSAVDYVPPNTPLTSLVERVPCDPDNPGAPPQPGFSCQPTGRWEGTGPGDQPLEEHIQNALKGDTILVRSCTGMVSPLLGAVDPPQKFTHSGIMTKHRFEITHSTGEDDYLVKEHPSGVFGQPTDGFQEQALRYLWPGTVTASVREAFAGDGRPVQTPEGKPWKIRGFERLQVRCPGDAQIVYPRVLKPPPEFEAATRPKLMAAADAAKTLHGHYRFHAYSSAHDTDAPDPNGPQPIPDASGREPLYGQTPTVCSSFVRLALKKAGFELDHDKSFPKPSDVRNNPPDGIFFYDVDERKHAGNVLYTGLYNTVQYQLSQAASGLVDEAWWLGTRPYEGGLWGNGAAFVSGAFALLGPVAGWATDAPDDIGNQITNCFAFDYCSEEAKDSDAWKEPGNGFAVSPDNLLDHLDSPATGGPYGYSERMIYRGKDYRPIFEWRPNLGSLPLNVMVATPEGAATAFAQVEVRGFTLNPLSTNFFGRVLIEGVPRGNIMLHAQKYIGDELREGDACYVPADPGNPSSQTLRLVDCSDFGRYLDNVVRTEALVTLKPPRAEFRNVVFDAQVDLKDCDCLSEDEWSHPVLHRVCVVNPLHRDDDVWMDPGELCSDEVGLRFHAHCQLKPDNRTVHVWLDYWFYESTSPTCGGNDLEDERHREYDAPPDQTMYPPTETLNNSGQCAFSSCNDFATIRSFSFHNRRAD</sequence>
<dbReference type="CDD" id="cd00146">
    <property type="entry name" value="PKD"/>
    <property type="match status" value="1"/>
</dbReference>
<dbReference type="InterPro" id="IPR000601">
    <property type="entry name" value="PKD_dom"/>
</dbReference>
<dbReference type="Proteomes" id="UP001370348">
    <property type="component" value="Chromosome"/>
</dbReference>
<proteinExistence type="predicted"/>